<organism evidence="3">
    <name type="scientific">Camponotus floridanus</name>
    <name type="common">Florida carpenter ant</name>
    <dbReference type="NCBI Taxonomy" id="104421"/>
    <lineage>
        <taxon>Eukaryota</taxon>
        <taxon>Metazoa</taxon>
        <taxon>Ecdysozoa</taxon>
        <taxon>Arthropoda</taxon>
        <taxon>Hexapoda</taxon>
        <taxon>Insecta</taxon>
        <taxon>Pterygota</taxon>
        <taxon>Neoptera</taxon>
        <taxon>Endopterygota</taxon>
        <taxon>Hymenoptera</taxon>
        <taxon>Apocrita</taxon>
        <taxon>Aculeata</taxon>
        <taxon>Formicoidea</taxon>
        <taxon>Formicidae</taxon>
        <taxon>Formicinae</taxon>
        <taxon>Camponotus</taxon>
    </lineage>
</organism>
<dbReference type="AlphaFoldDB" id="E2A284"/>
<accession>E2A284</accession>
<feature type="compositionally biased region" description="Basic and acidic residues" evidence="1">
    <location>
        <begin position="48"/>
        <end position="60"/>
    </location>
</feature>
<sequence>MGEGSKTGDADVRRGSPEKSLGSRYVNRTRPQGELVRKDGVQGEEEREERRNESRGGLHRVEKERVIAAGNQTEGQVVCHAPGSNWEEEFREAGMGSN</sequence>
<name>E2A284_CAMFO</name>
<protein>
    <submittedName>
        <fullName evidence="2">Uncharacterized protein</fullName>
    </submittedName>
</protein>
<proteinExistence type="predicted"/>
<evidence type="ECO:0000313" key="2">
    <source>
        <dbReference type="EMBL" id="EFN72455.1"/>
    </source>
</evidence>
<feature type="region of interest" description="Disordered" evidence="1">
    <location>
        <begin position="1"/>
        <end position="60"/>
    </location>
</feature>
<evidence type="ECO:0000256" key="1">
    <source>
        <dbReference type="SAM" id="MobiDB-lite"/>
    </source>
</evidence>
<evidence type="ECO:0000313" key="3">
    <source>
        <dbReference type="Proteomes" id="UP000000311"/>
    </source>
</evidence>
<gene>
    <name evidence="2" type="ORF">EAG_03193</name>
</gene>
<feature type="compositionally biased region" description="Basic and acidic residues" evidence="1">
    <location>
        <begin position="1"/>
        <end position="17"/>
    </location>
</feature>
<keyword evidence="3" id="KW-1185">Reference proteome</keyword>
<reference evidence="2 3" key="1">
    <citation type="journal article" date="2010" name="Science">
        <title>Genomic comparison of the ants Camponotus floridanus and Harpegnathos saltator.</title>
        <authorList>
            <person name="Bonasio R."/>
            <person name="Zhang G."/>
            <person name="Ye C."/>
            <person name="Mutti N.S."/>
            <person name="Fang X."/>
            <person name="Qin N."/>
            <person name="Donahue G."/>
            <person name="Yang P."/>
            <person name="Li Q."/>
            <person name="Li C."/>
            <person name="Zhang P."/>
            <person name="Huang Z."/>
            <person name="Berger S.L."/>
            <person name="Reinberg D."/>
            <person name="Wang J."/>
            <person name="Liebig J."/>
        </authorList>
    </citation>
    <scope>NUCLEOTIDE SEQUENCE [LARGE SCALE GENOMIC DNA]</scope>
    <source>
        <strain evidence="3">C129</strain>
    </source>
</reference>
<dbReference type="InParanoid" id="E2A284"/>
<dbReference type="Proteomes" id="UP000000311">
    <property type="component" value="Unassembled WGS sequence"/>
</dbReference>
<dbReference type="EMBL" id="GL435936">
    <property type="protein sequence ID" value="EFN72455.1"/>
    <property type="molecule type" value="Genomic_DNA"/>
</dbReference>